<comment type="caution">
    <text evidence="8">The sequence shown here is derived from an EMBL/GenBank/DDBJ whole genome shotgun (WGS) entry which is preliminary data.</text>
</comment>
<organism evidence="8 9">
    <name type="scientific">Rubus argutus</name>
    <name type="common">Southern blackberry</name>
    <dbReference type="NCBI Taxonomy" id="59490"/>
    <lineage>
        <taxon>Eukaryota</taxon>
        <taxon>Viridiplantae</taxon>
        <taxon>Streptophyta</taxon>
        <taxon>Embryophyta</taxon>
        <taxon>Tracheophyta</taxon>
        <taxon>Spermatophyta</taxon>
        <taxon>Magnoliopsida</taxon>
        <taxon>eudicotyledons</taxon>
        <taxon>Gunneridae</taxon>
        <taxon>Pentapetalae</taxon>
        <taxon>rosids</taxon>
        <taxon>fabids</taxon>
        <taxon>Rosales</taxon>
        <taxon>Rosaceae</taxon>
        <taxon>Rosoideae</taxon>
        <taxon>Rosoideae incertae sedis</taxon>
        <taxon>Rubus</taxon>
    </lineage>
</organism>
<comment type="subcellular location">
    <subcellularLocation>
        <location evidence="1">Nucleus</location>
    </subcellularLocation>
</comment>
<dbReference type="EMBL" id="JBEDUW010000002">
    <property type="protein sequence ID" value="KAK9946488.1"/>
    <property type="molecule type" value="Genomic_DNA"/>
</dbReference>
<evidence type="ECO:0000256" key="1">
    <source>
        <dbReference type="ARBA" id="ARBA00004123"/>
    </source>
</evidence>
<dbReference type="SUPFAM" id="SSF47459">
    <property type="entry name" value="HLH, helix-loop-helix DNA-binding domain"/>
    <property type="match status" value="1"/>
</dbReference>
<proteinExistence type="predicted"/>
<evidence type="ECO:0000256" key="6">
    <source>
        <dbReference type="SAM" id="MobiDB-lite"/>
    </source>
</evidence>
<dbReference type="PROSITE" id="PS50888">
    <property type="entry name" value="BHLH"/>
    <property type="match status" value="1"/>
</dbReference>
<evidence type="ECO:0000313" key="9">
    <source>
        <dbReference type="Proteomes" id="UP001457282"/>
    </source>
</evidence>
<dbReference type="InterPro" id="IPR047265">
    <property type="entry name" value="PIF1-like_bHLH"/>
</dbReference>
<feature type="compositionally biased region" description="Basic and acidic residues" evidence="6">
    <location>
        <begin position="135"/>
        <end position="150"/>
    </location>
</feature>
<dbReference type="FunFam" id="4.10.280.10:FF:000004">
    <property type="entry name" value="Basic helix-loop-helix transcription factor"/>
    <property type="match status" value="1"/>
</dbReference>
<sequence>MADLYGTPPDSEEMSNILSQLLHGSSSFCMPHKATTYMHLLHSSIPPPHTTSSQEDHFMLGRSEDRRVSASSDFNFSDSAGMKECGHSDANTSLKGRRVSWENDLGDVSCDSEGPEASEVPLTPAPPRSSSKRSRAAEVHNQSEKRRRSKINEKMKALQNLIPNSNKTDKASMLDEAIEYLKQLQLQLQMLTMRNGLSLHPMCLSGVMQPVQLPHMGLGFDEGSNKVPKSSRGISTFYGSEENSMQSVYNISSGCRISSQPMVMPSIANVPTSEASFIFEPSTQAHYRPFIAATPSKELLFGDGVPPSKSDFNRTGKNS</sequence>
<dbReference type="Proteomes" id="UP001457282">
    <property type="component" value="Unassembled WGS sequence"/>
</dbReference>
<evidence type="ECO:0000256" key="2">
    <source>
        <dbReference type="ARBA" id="ARBA00023015"/>
    </source>
</evidence>
<keyword evidence="5" id="KW-0539">Nucleus</keyword>
<dbReference type="Gene3D" id="4.10.280.10">
    <property type="entry name" value="Helix-loop-helix DNA-binding domain"/>
    <property type="match status" value="1"/>
</dbReference>
<dbReference type="Pfam" id="PF00010">
    <property type="entry name" value="HLH"/>
    <property type="match status" value="1"/>
</dbReference>
<dbReference type="InterPro" id="IPR031066">
    <property type="entry name" value="bHLH_ALC-like_plant"/>
</dbReference>
<keyword evidence="3" id="KW-0238">DNA-binding</keyword>
<dbReference type="PANTHER" id="PTHR45855">
    <property type="entry name" value="TRANSCRIPTION FACTOR PIF1-RELATED"/>
    <property type="match status" value="1"/>
</dbReference>
<dbReference type="GO" id="GO:0003677">
    <property type="term" value="F:DNA binding"/>
    <property type="evidence" value="ECO:0007669"/>
    <property type="project" value="UniProtKB-KW"/>
</dbReference>
<evidence type="ECO:0000256" key="5">
    <source>
        <dbReference type="ARBA" id="ARBA00023242"/>
    </source>
</evidence>
<dbReference type="InterPro" id="IPR011598">
    <property type="entry name" value="bHLH_dom"/>
</dbReference>
<evidence type="ECO:0000313" key="8">
    <source>
        <dbReference type="EMBL" id="KAK9946488.1"/>
    </source>
</evidence>
<protein>
    <recommendedName>
        <fullName evidence="7">BHLH domain-containing protein</fullName>
    </recommendedName>
</protein>
<dbReference type="SMART" id="SM00353">
    <property type="entry name" value="HLH"/>
    <property type="match status" value="1"/>
</dbReference>
<reference evidence="8 9" key="1">
    <citation type="journal article" date="2023" name="G3 (Bethesda)">
        <title>A chromosome-length genome assembly and annotation of blackberry (Rubus argutus, cv. 'Hillquist').</title>
        <authorList>
            <person name="Bruna T."/>
            <person name="Aryal R."/>
            <person name="Dudchenko O."/>
            <person name="Sargent D.J."/>
            <person name="Mead D."/>
            <person name="Buti M."/>
            <person name="Cavallini A."/>
            <person name="Hytonen T."/>
            <person name="Andres J."/>
            <person name="Pham M."/>
            <person name="Weisz D."/>
            <person name="Mascagni F."/>
            <person name="Usai G."/>
            <person name="Natali L."/>
            <person name="Bassil N."/>
            <person name="Fernandez G.E."/>
            <person name="Lomsadze A."/>
            <person name="Armour M."/>
            <person name="Olukolu B."/>
            <person name="Poorten T."/>
            <person name="Britton C."/>
            <person name="Davik J."/>
            <person name="Ashrafi H."/>
            <person name="Aiden E.L."/>
            <person name="Borodovsky M."/>
            <person name="Worthington M."/>
        </authorList>
    </citation>
    <scope>NUCLEOTIDE SEQUENCE [LARGE SCALE GENOMIC DNA]</scope>
    <source>
        <strain evidence="8">PI 553951</strain>
    </source>
</reference>
<dbReference type="CDD" id="cd11445">
    <property type="entry name" value="bHLH_AtPIF_like"/>
    <property type="match status" value="1"/>
</dbReference>
<accession>A0AAW1YCS6</accession>
<feature type="region of interest" description="Disordered" evidence="6">
    <location>
        <begin position="104"/>
        <end position="150"/>
    </location>
</feature>
<dbReference type="InterPro" id="IPR036638">
    <property type="entry name" value="HLH_DNA-bd_sf"/>
</dbReference>
<dbReference type="GO" id="GO:0046983">
    <property type="term" value="F:protein dimerization activity"/>
    <property type="evidence" value="ECO:0007669"/>
    <property type="project" value="InterPro"/>
</dbReference>
<dbReference type="GO" id="GO:0005634">
    <property type="term" value="C:nucleus"/>
    <property type="evidence" value="ECO:0007669"/>
    <property type="project" value="UniProtKB-SubCell"/>
</dbReference>
<keyword evidence="2" id="KW-0805">Transcription regulation</keyword>
<evidence type="ECO:0000256" key="4">
    <source>
        <dbReference type="ARBA" id="ARBA00023163"/>
    </source>
</evidence>
<name>A0AAW1YCS6_RUBAR</name>
<feature type="domain" description="BHLH" evidence="7">
    <location>
        <begin position="135"/>
        <end position="184"/>
    </location>
</feature>
<dbReference type="PANTHER" id="PTHR45855:SF6">
    <property type="entry name" value="TRANSCRIPTION FACTOR ALC"/>
    <property type="match status" value="1"/>
</dbReference>
<keyword evidence="4" id="KW-0804">Transcription</keyword>
<evidence type="ECO:0000256" key="3">
    <source>
        <dbReference type="ARBA" id="ARBA00023125"/>
    </source>
</evidence>
<gene>
    <name evidence="8" type="ORF">M0R45_011952</name>
</gene>
<evidence type="ECO:0000259" key="7">
    <source>
        <dbReference type="PROSITE" id="PS50888"/>
    </source>
</evidence>
<dbReference type="AlphaFoldDB" id="A0AAW1YCS6"/>
<keyword evidence="9" id="KW-1185">Reference proteome</keyword>